<dbReference type="RefSeq" id="WP_190615854.1">
    <property type="nucleotide sequence ID" value="NZ_AP018712.1"/>
</dbReference>
<protein>
    <submittedName>
        <fullName evidence="1">Uncharacterized protein</fullName>
    </submittedName>
</protein>
<reference evidence="1 2" key="1">
    <citation type="submission" date="2018-06" db="EMBL/GenBank/DDBJ databases">
        <title>Genome sequencing of Oceanotoga sp. sy52.</title>
        <authorList>
            <person name="Mori K."/>
        </authorList>
    </citation>
    <scope>NUCLEOTIDE SEQUENCE [LARGE SCALE GENOMIC DNA]</scope>
    <source>
        <strain evidence="2">sy52</strain>
    </source>
</reference>
<accession>A0A7G1G3Z1</accession>
<evidence type="ECO:0000313" key="1">
    <source>
        <dbReference type="EMBL" id="BBE30785.1"/>
    </source>
</evidence>
<proteinExistence type="predicted"/>
<keyword evidence="2" id="KW-1185">Reference proteome</keyword>
<dbReference type="EMBL" id="AP018712">
    <property type="protein sequence ID" value="BBE30785.1"/>
    <property type="molecule type" value="Genomic_DNA"/>
</dbReference>
<dbReference type="KEGG" id="ocy:OSSY52_09260"/>
<dbReference type="AlphaFoldDB" id="A0A7G1G3Z1"/>
<dbReference type="Proteomes" id="UP000516361">
    <property type="component" value="Chromosome"/>
</dbReference>
<name>A0A7G1G3Z1_9BACT</name>
<evidence type="ECO:0000313" key="2">
    <source>
        <dbReference type="Proteomes" id="UP000516361"/>
    </source>
</evidence>
<dbReference type="InParanoid" id="A0A7G1G3Z1"/>
<sequence>MKKLLIFLFLTVSFLSFSVGIRPMLFEVNAKPGDTINEEIFLDPEMIDKNVNVELYQFIQNENGEFSFLKADKDVFPEINWINYENKILVPAGKNTISNVKIKVPLNAKPGTYNFILMMTPETVKAKTGISIVMRYAVRISLNVSGISRKKVELKNINIIPDQDKKPTIVATVLNSSDFDLKTSVNAIIRNIKGKIIEKIPLKTAYMMKNSKNEQKILSKNEVQFYGTSKYLVSAGEYRVDVFLNYDDNQKIYTSKIKIPKNVFSFASGKELALKLNPNFLSYKLYPGAAKTSAIRLENFSDFNTKVKVGGAEFPISKDKSMLKWISLKTKNPIILNAGRHTNLITTIRVPKNVEDGAYYGKLLLNSYTKDSTFLTQEIVNCEVLIGNTTTNATVLNYNYKEMNDSGSFSIKIKNTGDRYILPKATLNISNEKRESIGNFGLSSTSESRWLMNGESTILFGDTVKLEKGKYYFSINIYNSDEILTKYSGILDIGEKQ</sequence>
<organism evidence="1 2">
    <name type="scientific">Tepiditoga spiralis</name>
    <dbReference type="NCBI Taxonomy" id="2108365"/>
    <lineage>
        <taxon>Bacteria</taxon>
        <taxon>Thermotogati</taxon>
        <taxon>Thermotogota</taxon>
        <taxon>Thermotogae</taxon>
        <taxon>Petrotogales</taxon>
        <taxon>Petrotogaceae</taxon>
        <taxon>Tepiditoga</taxon>
    </lineage>
</organism>
<gene>
    <name evidence="1" type="ORF">OSSY52_09260</name>
</gene>